<protein>
    <recommendedName>
        <fullName evidence="1">DUF3730 domain-containing protein</fullName>
    </recommendedName>
</protein>
<dbReference type="InterPro" id="IPR022542">
    <property type="entry name" value="FOCAD/RST1_DUF3730"/>
</dbReference>
<dbReference type="Gene3D" id="3.60.10.10">
    <property type="entry name" value="Endonuclease/exonuclease/phosphatase"/>
    <property type="match status" value="1"/>
</dbReference>
<dbReference type="Pfam" id="PF12530">
    <property type="entry name" value="DUF3730"/>
    <property type="match status" value="3"/>
</dbReference>
<sequence length="2317" mass="257668">MDSYTLLLERLRVPQPSLQKLAVISIFENLRSAPPYLSPDSDPGRLAITQCLNSNSAPIIDQSVRELCRLVKNGFLQPSRALLELQSALEGSNPNLNHVFVKGIGFIVRFDFNNNGYPLVYDDSLCLGVDAFVKVVSSRIEARSEVVQQVLLVVQEGRKLGFSGVCEFLRRFLNYAVLGSEFEFTRGLVSSIASLACSFEYEEAIVILKLLNGCLKYCKHDNAEEFKNFLELAGYLVDAYIVVLRKAVEIGLPIGEVQLCGVEVLETLLSLCTNLDKQFVQKESILELSKNILAVQKELHLQYIPELSSVTTSLFIILTLAEFEHEQLSILKLSIFLLKWKRENEHAVGKNGDLSEDLLFVFPVVSLLSSSSRSIMAAGANLLALLEELLIDLLVAQNKVPAAQGDFSSGTKSESIIHRLLQHLWSQEHHSPSSSYFFRFISIGKTGIKKMSWVCQLREYCLIVVERQKSRLLTQSPEIPLRDLFGGINSSSLSVIVEMPLLLSSIVAVLVMHPTARKDAMDSLAVIGIMDPKLKLLEILPSLASHSSMTPLILQTILPMLQRDAKLVLRATANRLLCKTWEVTDRVFGSLQAILHPNAFKEFVHVEHICLSMAASIRDVCRKNPDRGVDLILSVSACIESQSPIVQALGFQSLGHLCEADVIVFSVSIFSLASSTRYVKYLYLVDMAILSGRNSVNKFLNAPRSAFSTPIRIIRVHEGDPYSIPTKLITSGLSYKDAIVGRGHSLRRSFDECSESLLTIPGIRKTPGPPKPRCAIINEDAHMSYRVPSRSNLVFAVSWAPLLSLSIREGLSCSVDNERGAINVESINKDINPNSANNARFNINLECDSSIVGEEIMTSTTCQAIESFDLGLSDKEDKWLPYCDDIGALSIIERKDNESCELEFLAHGVGEVNDVGFLRGGVLDIVEYVTPLEAGMDECVSLNDLTLKWIEDNFCGISSSRHDYGWWKANLVVLQETKLERMGALFVRDACRGDDIGWCDLPSVGTAGGVIVMLDKNVFNFGKFNVGRYSVSVGGNRIGYEDRFVFSGVYGPNENNLRQDLWDELEAVKVFFGIDAWCIRGMGDFNVIRFVHEKNTATRLTLSMRSFGEFIQRNSLLGLLLSGGKFTGSSNEEVSVLCRLDWCVKKLLTNWKTMNLVRNDFYTAWNVIAKHALDYYLDPIVAHGVCCLLRWGAMDAEAYSEASKNLMQILWKVGTSRHPYHGSVWVKARCSAFVSLTEYEVVHIQNGIPDFKKKNAEFLISEENPEVLSALEGFEDKIITFEHITRRRLIKEKRVANNKVEKFLDVFTQVIFPSGKSISNVRDLPGAALVCLSFTPKVLDGKGTIKDLPKLHAAYENALVEIAESLHLSRNLLIAQLSLQSWITFMQRWMKAVITLLGSKVPSNASDKTTKAADDILKKLINTAEKSIPRSAENIALAICALCMVLPPSAHEVTASASKFLLKWLFEFEHEHRQWSSAVALGYVSSCLHATDHRHKFQIISGLLKVSNVSKNTLVIGACGFGLGIASQHILIRVEVAEGSSFEETSRGQDTDLLAKIVVALSTKICQLSPSSFGSLQSLCNYFLPYTKDASLAANLDQPCNDDNELEEDVWAVAGLVLALGNVACAIYQAGHSDAVLTIKDLLRSWIPHINPVVPMSALSVGSCLALPMVVAFCQRIEIIGEDELNYLVNGYKNLISELLCIKKSGIFHQSLLMASCIGAGNLLSCILDEGVYSLKADNVKSLLELFRKSYSNSYPPSVHFGGMLGVVNALGAGAGAGAGTFSQIQPKPDFLQTGSGQKESSYVRGPILATTLCEPLSTLLIQEMFLVAQDSKNIQLQNLASWAIAFLKHCWWYNNKPQSNSTDAKSASQTFPEDSAVWQLCLWLMDLNCAEGLKVTHINTVATVLRCLSRAPRLPSLDWGVIIRRCMRYEEQVSGRLPAVQYLGKQSLREECIKFALAHANHVNSLLLFLDELCDLSRFKTLELNLKTCLLCHLLDLIKVFSGSRIEKLFDDISDYFRSTSEVYNMEEKNLLRVSFWSGLYHFLDHASSDSPGFIANLERCMESLFALLPSLFIDGDLRMNQENSEWSEVVKCLGKARRAWVMDLLEVSDICVVEGRHLIEIMKRIQARTRLVMTGCIQMTELLKLKAHVLNLNSDGIWDVLVEVVWALQSAEGSIKRQWLVDAVEISCITKYPSTALQFLGLLSGSCCKYMPLLLVDRVAVLNDLAVTLPSLLSDTNWMVVAENVTLNLWKSTERIYEWARCLPSDNVGLGSQSIDDSERSMAALLMRVTHRTCVSLRDYLPLEKQLRLANMVVP</sequence>
<keyword evidence="3" id="KW-1185">Reference proteome</keyword>
<evidence type="ECO:0000313" key="2">
    <source>
        <dbReference type="EMBL" id="KAF6157441.1"/>
    </source>
</evidence>
<dbReference type="GO" id="GO:0060147">
    <property type="term" value="P:regulation of post-transcriptional gene silencing"/>
    <property type="evidence" value="ECO:0007669"/>
    <property type="project" value="InterPro"/>
</dbReference>
<reference evidence="2 3" key="1">
    <citation type="journal article" date="2020" name="IScience">
        <title>Genome Sequencing of the Endangered Kingdonia uniflora (Circaeasteraceae, Ranunculales) Reveals Potential Mechanisms of Evolutionary Specialization.</title>
        <authorList>
            <person name="Sun Y."/>
            <person name="Deng T."/>
            <person name="Zhang A."/>
            <person name="Moore M.J."/>
            <person name="Landis J.B."/>
            <person name="Lin N."/>
            <person name="Zhang H."/>
            <person name="Zhang X."/>
            <person name="Huang J."/>
            <person name="Zhang X."/>
            <person name="Sun H."/>
            <person name="Wang H."/>
        </authorList>
    </citation>
    <scope>NUCLEOTIDE SEQUENCE [LARGE SCALE GENOMIC DNA]</scope>
    <source>
        <strain evidence="2">TB1705</strain>
        <tissue evidence="2">Leaf</tissue>
    </source>
</reference>
<feature type="domain" description="DUF3730" evidence="1">
    <location>
        <begin position="533"/>
        <end position="673"/>
    </location>
</feature>
<dbReference type="InterPro" id="IPR016024">
    <property type="entry name" value="ARM-type_fold"/>
</dbReference>
<dbReference type="PANTHER" id="PTHR16212:SF4">
    <property type="entry name" value="FOCADHESIN"/>
    <property type="match status" value="1"/>
</dbReference>
<dbReference type="OrthoDB" id="6125419at2759"/>
<dbReference type="SUPFAM" id="SSF56219">
    <property type="entry name" value="DNase I-like"/>
    <property type="match status" value="1"/>
</dbReference>
<dbReference type="InterPro" id="IPR036691">
    <property type="entry name" value="Endo/exonu/phosph_ase_sf"/>
</dbReference>
<evidence type="ECO:0000313" key="3">
    <source>
        <dbReference type="Proteomes" id="UP000541444"/>
    </source>
</evidence>
<dbReference type="SUPFAM" id="SSF48371">
    <property type="entry name" value="ARM repeat"/>
    <property type="match status" value="1"/>
</dbReference>
<organism evidence="2 3">
    <name type="scientific">Kingdonia uniflora</name>
    <dbReference type="NCBI Taxonomy" id="39325"/>
    <lineage>
        <taxon>Eukaryota</taxon>
        <taxon>Viridiplantae</taxon>
        <taxon>Streptophyta</taxon>
        <taxon>Embryophyta</taxon>
        <taxon>Tracheophyta</taxon>
        <taxon>Spermatophyta</taxon>
        <taxon>Magnoliopsida</taxon>
        <taxon>Ranunculales</taxon>
        <taxon>Circaeasteraceae</taxon>
        <taxon>Kingdonia</taxon>
    </lineage>
</organism>
<dbReference type="Proteomes" id="UP000541444">
    <property type="component" value="Unassembled WGS sequence"/>
</dbReference>
<comment type="caution">
    <text evidence="2">The sequence shown here is derived from an EMBL/GenBank/DDBJ whole genome shotgun (WGS) entry which is preliminary data.</text>
</comment>
<name>A0A7J7MRB2_9MAGN</name>
<dbReference type="InterPro" id="IPR045163">
    <property type="entry name" value="Focadhesin/RST1"/>
</dbReference>
<gene>
    <name evidence="2" type="ORF">GIB67_004379</name>
</gene>
<dbReference type="PANTHER" id="PTHR16212">
    <property type="entry name" value="FOCADHESIN FAMILY MEMBER"/>
    <property type="match status" value="1"/>
</dbReference>
<dbReference type="EMBL" id="JACGCM010001275">
    <property type="protein sequence ID" value="KAF6157441.1"/>
    <property type="molecule type" value="Genomic_DNA"/>
</dbReference>
<proteinExistence type="predicted"/>
<feature type="domain" description="DUF3730" evidence="1">
    <location>
        <begin position="82"/>
        <end position="348"/>
    </location>
</feature>
<accession>A0A7J7MRB2</accession>
<evidence type="ECO:0000259" key="1">
    <source>
        <dbReference type="Pfam" id="PF12530"/>
    </source>
</evidence>
<feature type="domain" description="DUF3730" evidence="1">
    <location>
        <begin position="1160"/>
        <end position="1236"/>
    </location>
</feature>